<dbReference type="GO" id="GO:0008270">
    <property type="term" value="F:zinc ion binding"/>
    <property type="evidence" value="ECO:0007669"/>
    <property type="project" value="InterPro"/>
</dbReference>
<comment type="caution">
    <text evidence="2">The sequence shown here is derived from an EMBL/GenBank/DDBJ whole genome shotgun (WGS) entry which is preliminary data.</text>
</comment>
<protein>
    <submittedName>
        <fullName evidence="2">Putative UBP type Zn finger protein</fullName>
    </submittedName>
</protein>
<dbReference type="InterPro" id="IPR001607">
    <property type="entry name" value="Znf_UBP"/>
</dbReference>
<evidence type="ECO:0000259" key="1">
    <source>
        <dbReference type="PROSITE" id="PS50271"/>
    </source>
</evidence>
<accession>A0A841FKZ2</accession>
<dbReference type="Proteomes" id="UP000548476">
    <property type="component" value="Unassembled WGS sequence"/>
</dbReference>
<evidence type="ECO:0000313" key="2">
    <source>
        <dbReference type="EMBL" id="MBB6036575.1"/>
    </source>
</evidence>
<dbReference type="InterPro" id="IPR013083">
    <property type="entry name" value="Znf_RING/FYVE/PHD"/>
</dbReference>
<evidence type="ECO:0000313" key="3">
    <source>
        <dbReference type="Proteomes" id="UP000548476"/>
    </source>
</evidence>
<dbReference type="RefSeq" id="WP_184789409.1">
    <property type="nucleotide sequence ID" value="NZ_BONT01000030.1"/>
</dbReference>
<dbReference type="EMBL" id="JACHGT010000009">
    <property type="protein sequence ID" value="MBB6036575.1"/>
    <property type="molecule type" value="Genomic_DNA"/>
</dbReference>
<dbReference type="AlphaFoldDB" id="A0A841FKZ2"/>
<proteinExistence type="predicted"/>
<dbReference type="Gene3D" id="3.30.40.10">
    <property type="entry name" value="Zinc/RING finger domain, C3HC4 (zinc finger)"/>
    <property type="match status" value="1"/>
</dbReference>
<feature type="domain" description="UBP-type" evidence="1">
    <location>
        <begin position="1"/>
        <end position="85"/>
    </location>
</feature>
<gene>
    <name evidence="2" type="ORF">HNR73_004446</name>
</gene>
<organism evidence="2 3">
    <name type="scientific">Phytomonospora endophytica</name>
    <dbReference type="NCBI Taxonomy" id="714109"/>
    <lineage>
        <taxon>Bacteria</taxon>
        <taxon>Bacillati</taxon>
        <taxon>Actinomycetota</taxon>
        <taxon>Actinomycetes</taxon>
        <taxon>Micromonosporales</taxon>
        <taxon>Micromonosporaceae</taxon>
        <taxon>Phytomonospora</taxon>
    </lineage>
</organism>
<dbReference type="PROSITE" id="PS50271">
    <property type="entry name" value="ZF_UBP"/>
    <property type="match status" value="1"/>
</dbReference>
<reference evidence="2 3" key="1">
    <citation type="submission" date="2020-08" db="EMBL/GenBank/DDBJ databases">
        <title>Genomic Encyclopedia of Type Strains, Phase IV (KMG-IV): sequencing the most valuable type-strain genomes for metagenomic binning, comparative biology and taxonomic classification.</title>
        <authorList>
            <person name="Goeker M."/>
        </authorList>
    </citation>
    <scope>NUCLEOTIDE SEQUENCE [LARGE SCALE GENOMIC DNA]</scope>
    <source>
        <strain evidence="2 3">YIM 65646</strain>
    </source>
</reference>
<name>A0A841FKZ2_9ACTN</name>
<keyword evidence="3" id="KW-1185">Reference proteome</keyword>
<dbReference type="SUPFAM" id="SSF57850">
    <property type="entry name" value="RING/U-box"/>
    <property type="match status" value="1"/>
</dbReference>
<dbReference type="Pfam" id="PF02148">
    <property type="entry name" value="zf-UBP"/>
    <property type="match status" value="1"/>
</dbReference>
<sequence length="85" mass="9486">MNCTHLDHAGDMPLPAELFCARCVEAGQHDWVHLRMCLECGNVACCDSSSAQHATAHFKETGHPVMRSAEPGEEWRWCYVDEVLG</sequence>